<dbReference type="PANTHER" id="PTHR43462:SF1">
    <property type="entry name" value="ALANYL-TRNA EDITING PROTEIN AARSD1"/>
    <property type="match status" value="1"/>
</dbReference>
<dbReference type="SUPFAM" id="SSF50447">
    <property type="entry name" value="Translation proteins"/>
    <property type="match status" value="1"/>
</dbReference>
<evidence type="ECO:0000256" key="2">
    <source>
        <dbReference type="ARBA" id="ARBA00022833"/>
    </source>
</evidence>
<dbReference type="Gene3D" id="3.30.980.10">
    <property type="entry name" value="Threonyl-trna Synthetase, Chain A, domain 2"/>
    <property type="match status" value="1"/>
</dbReference>
<proteinExistence type="predicted"/>
<sequence>MRTTTKLYYEDQYLTECPAHISRLYTEAIELDRTVAFPEGGGQEADHGVIDTPVGAIRFQQVKRMYGLPCNIDGFRGVKTGGVILHLVHTDDLPLLARLDVGMPVTVRIDALRRAKLTLSHSASHFLYAAAIHHDFHLEEQTIGCHIKETSARFDFLCDGKFDGETIRRIQTVANSLIEQNLPIELGSLPKCPDARYWRYGGIEIPCGGTHLDRPAAIGTLNVRRKNVGKGKERLICEFPEAFADVRRYHQGLISA</sequence>
<evidence type="ECO:0000313" key="4">
    <source>
        <dbReference type="Proteomes" id="UP000601597"/>
    </source>
</evidence>
<keyword evidence="1" id="KW-0479">Metal-binding</keyword>
<dbReference type="RefSeq" id="WP_189576459.1">
    <property type="nucleotide sequence ID" value="NZ_BMXV01000005.1"/>
</dbReference>
<evidence type="ECO:0000256" key="1">
    <source>
        <dbReference type="ARBA" id="ARBA00022723"/>
    </source>
</evidence>
<comment type="caution">
    <text evidence="3">The sequence shown here is derived from an EMBL/GenBank/DDBJ whole genome shotgun (WGS) entry which is preliminary data.</text>
</comment>
<dbReference type="Gene3D" id="2.40.30.130">
    <property type="match status" value="1"/>
</dbReference>
<dbReference type="SUPFAM" id="SSF55186">
    <property type="entry name" value="ThrRS/AlaRS common domain"/>
    <property type="match status" value="1"/>
</dbReference>
<protein>
    <submittedName>
        <fullName evidence="3">Synthetase</fullName>
    </submittedName>
</protein>
<dbReference type="Proteomes" id="UP000601597">
    <property type="component" value="Unassembled WGS sequence"/>
</dbReference>
<dbReference type="InterPro" id="IPR051335">
    <property type="entry name" value="Alanyl-tRNA_Editing_Enzymes"/>
</dbReference>
<dbReference type="InterPro" id="IPR009000">
    <property type="entry name" value="Transl_B-barrel_sf"/>
</dbReference>
<keyword evidence="4" id="KW-1185">Reference proteome</keyword>
<organism evidence="3 4">
    <name type="scientific">Marinobacter zhanjiangensis</name>
    <dbReference type="NCBI Taxonomy" id="578215"/>
    <lineage>
        <taxon>Bacteria</taxon>
        <taxon>Pseudomonadati</taxon>
        <taxon>Pseudomonadota</taxon>
        <taxon>Gammaproteobacteria</taxon>
        <taxon>Pseudomonadales</taxon>
        <taxon>Marinobacteraceae</taxon>
        <taxon>Marinobacter</taxon>
    </lineage>
</organism>
<name>A0ABQ3B3F2_9GAMM</name>
<keyword evidence="2" id="KW-0862">Zinc</keyword>
<dbReference type="InterPro" id="IPR018163">
    <property type="entry name" value="Thr/Ala-tRNA-synth_IIc_edit"/>
</dbReference>
<evidence type="ECO:0000313" key="3">
    <source>
        <dbReference type="EMBL" id="GGY74831.1"/>
    </source>
</evidence>
<reference evidence="4" key="1">
    <citation type="journal article" date="2019" name="Int. J. Syst. Evol. Microbiol.">
        <title>The Global Catalogue of Microorganisms (GCM) 10K type strain sequencing project: providing services to taxonomists for standard genome sequencing and annotation.</title>
        <authorList>
            <consortium name="The Broad Institute Genomics Platform"/>
            <consortium name="The Broad Institute Genome Sequencing Center for Infectious Disease"/>
            <person name="Wu L."/>
            <person name="Ma J."/>
        </authorList>
    </citation>
    <scope>NUCLEOTIDE SEQUENCE [LARGE SCALE GENOMIC DNA]</scope>
    <source>
        <strain evidence="4">KCTC 22280</strain>
    </source>
</reference>
<gene>
    <name evidence="3" type="ORF">GCM10007071_22500</name>
</gene>
<accession>A0ABQ3B3F2</accession>
<dbReference type="EMBL" id="BMXV01000005">
    <property type="protein sequence ID" value="GGY74831.1"/>
    <property type="molecule type" value="Genomic_DNA"/>
</dbReference>
<dbReference type="PANTHER" id="PTHR43462">
    <property type="entry name" value="ALANYL-TRNA EDITING PROTEIN"/>
    <property type="match status" value="1"/>
</dbReference>